<evidence type="ECO:0000256" key="6">
    <source>
        <dbReference type="ARBA" id="ARBA00013321"/>
    </source>
</evidence>
<reference evidence="12 13" key="1">
    <citation type="submission" date="2020-03" db="EMBL/GenBank/DDBJ databases">
        <title>Bradyrhizobium diversity isolated from nodules of Muelleranthus trifoliolatus.</title>
        <authorList>
            <person name="Klepa M."/>
            <person name="Helene L."/>
            <person name="Hungria M."/>
        </authorList>
    </citation>
    <scope>NUCLEOTIDE SEQUENCE [LARGE SCALE GENOMIC DNA]</scope>
    <source>
        <strain evidence="12 13">WSM 1744</strain>
    </source>
</reference>
<dbReference type="Pfam" id="PF00676">
    <property type="entry name" value="E1_dh"/>
    <property type="match status" value="1"/>
</dbReference>
<evidence type="ECO:0000256" key="9">
    <source>
        <dbReference type="ARBA" id="ARBA00023152"/>
    </source>
</evidence>
<comment type="similarity">
    <text evidence="3">Belongs to the alpha-ketoglutarate dehydrogenase family.</text>
</comment>
<keyword evidence="8" id="KW-0786">Thiamine pyrophosphate</keyword>
<dbReference type="Proteomes" id="UP000528734">
    <property type="component" value="Unassembled WGS sequence"/>
</dbReference>
<evidence type="ECO:0000256" key="3">
    <source>
        <dbReference type="ARBA" id="ARBA00006936"/>
    </source>
</evidence>
<comment type="caution">
    <text evidence="12">The sequence shown here is derived from an EMBL/GenBank/DDBJ whole genome shotgun (WGS) entry which is preliminary data.</text>
</comment>
<accession>A0A7Y4M5B5</accession>
<dbReference type="InterPro" id="IPR031717">
    <property type="entry name" value="ODO-1/KGD_C"/>
</dbReference>
<dbReference type="Gene3D" id="1.10.287.1150">
    <property type="entry name" value="TPP helical domain"/>
    <property type="match status" value="1"/>
</dbReference>
<dbReference type="InterPro" id="IPR032106">
    <property type="entry name" value="2-oxogl_dehyd_N"/>
</dbReference>
<comment type="cofactor">
    <cofactor evidence="1">
        <name>thiamine diphosphate</name>
        <dbReference type="ChEBI" id="CHEBI:58937"/>
    </cofactor>
</comment>
<dbReference type="Pfam" id="PF02779">
    <property type="entry name" value="Transket_pyr"/>
    <property type="match status" value="1"/>
</dbReference>
<dbReference type="PIRSF" id="PIRSF000157">
    <property type="entry name" value="Oxoglu_dh_E1"/>
    <property type="match status" value="1"/>
</dbReference>
<dbReference type="GO" id="GO:0006099">
    <property type="term" value="P:tricarboxylic acid cycle"/>
    <property type="evidence" value="ECO:0007669"/>
    <property type="project" value="TreeGrafter"/>
</dbReference>
<name>A0A7Y4M5B5_9BRAD</name>
<dbReference type="GO" id="GO:0030976">
    <property type="term" value="F:thiamine pyrophosphate binding"/>
    <property type="evidence" value="ECO:0007669"/>
    <property type="project" value="InterPro"/>
</dbReference>
<dbReference type="Pfam" id="PF16078">
    <property type="entry name" value="2-oxogl_dehyd_N"/>
    <property type="match status" value="1"/>
</dbReference>
<dbReference type="Gene3D" id="3.40.50.970">
    <property type="match status" value="1"/>
</dbReference>
<dbReference type="GO" id="GO:0005829">
    <property type="term" value="C:cytosol"/>
    <property type="evidence" value="ECO:0007669"/>
    <property type="project" value="TreeGrafter"/>
</dbReference>
<dbReference type="InterPro" id="IPR029061">
    <property type="entry name" value="THDP-binding"/>
</dbReference>
<dbReference type="GO" id="GO:0006096">
    <property type="term" value="P:glycolytic process"/>
    <property type="evidence" value="ECO:0007669"/>
    <property type="project" value="UniProtKB-KW"/>
</dbReference>
<dbReference type="InterPro" id="IPR011603">
    <property type="entry name" value="2oxoglutarate_DH_E1"/>
</dbReference>
<proteinExistence type="inferred from homology"/>
<dbReference type="SMART" id="SM00861">
    <property type="entry name" value="Transket_pyr"/>
    <property type="match status" value="1"/>
</dbReference>
<evidence type="ECO:0000256" key="10">
    <source>
        <dbReference type="ARBA" id="ARBA00030680"/>
    </source>
</evidence>
<dbReference type="EC" id="1.2.4.2" evidence="5"/>
<dbReference type="AlphaFoldDB" id="A0A7Y4M5B5"/>
<dbReference type="Gene3D" id="3.40.50.11610">
    <property type="entry name" value="Multifunctional 2-oxoglutarate metabolism enzyme, C-terminal domain"/>
    <property type="match status" value="1"/>
</dbReference>
<comment type="subunit">
    <text evidence="4">Homodimer. Part of the 2-oxoglutarate dehydrogenase (OGDH) complex composed of E1 (2-oxoglutarate dehydrogenase), E2 (dihydrolipoamide succinyltransferase) and E3 (dihydrolipoamide dehydrogenase); the complex contains multiple copies of the three enzymatic components (E1, E2 and E3).</text>
</comment>
<evidence type="ECO:0000259" key="11">
    <source>
        <dbReference type="SMART" id="SM00861"/>
    </source>
</evidence>
<keyword evidence="9" id="KW-0324">Glycolysis</keyword>
<dbReference type="Pfam" id="PF16870">
    <property type="entry name" value="OxoGdeHyase_C"/>
    <property type="match status" value="1"/>
</dbReference>
<evidence type="ECO:0000313" key="12">
    <source>
        <dbReference type="EMBL" id="NOJ50822.1"/>
    </source>
</evidence>
<sequence length="908" mass="100150">MVCDKAFAYLNEQSRMNLPFSGDSSFFLNLYARYLKDPQSVPADWVIHFESLNDSRFQPVEQDEAAATAALVEAFRSCGHKEAQLDPLRLAPAVRAPEIARASGRLGSTRVKLFVAGCSMEVTKERADEILREVYCGHVALEAAHLDAPKDRAWIYEFFEKEVLTEPDERILTSAMEAVLLADEFERFIKTKWPTKKRFGIEGSESSAVILKEILREAAKAGQTEAVVGGMHRGRLATLATVFGKSLPVLISEITGRDITAGDELFTGDVPYHNGLVATVDTGCGCVEARVLPHPSHLIVVAPVATGAARARQELHARQRTPGGVLPLLMHTDAAFAGQGLVSELLQMDGLAGYSPGGTIHLVVNNQIGFTTLPGEGRSTPYPTDIGKAYGVPILHVNGDDPIAAAAAARVAYAWRSCTGRDVIIDLVCYRRNGHNELDEPRFTQPIARAAIEEHPSLRTLFSEHVRTRSREAFEAAEIRRAEFAQRLAEAYESYGKLRLNDVLTETIVFPETPNGSTSETDPETGVDSNTLCSLGRAITELPDDFEPDPKVRAFLRSRWASIEEGIGLNMATAEALAFASLLDEGASVRLSGQDCIRGTFTQRHLAIHDQRDGRTFVPLGTLAREGVRFDAVNSPLTEYGVLAFEFGMSLADSNRLIVWEAQFGDFLNGAQIAVDQYIATSEPKWKMRSSLVIALPHGLEGQGPDHSSARIERILQSCAGENITVAIPSTPANLFHLLRRQQRSARRTPLFLIAPKSLLRERACQSALSELASGTRFRTVLVTDTSDRCARIVFCAGKIFYPLNEMRLRECTPEVTLIRIEQLYPFPSKDVREALEKHSAAELVWCQEEPENQGAYYYVDRMIREIDIRRPLRYIGRPPMAAAAGGSIDRHEREQAEIVAAAIGRSR</sequence>
<dbReference type="InterPro" id="IPR005475">
    <property type="entry name" value="Transketolase-like_Pyr-bd"/>
</dbReference>
<dbReference type="RefSeq" id="WP_171713870.1">
    <property type="nucleotide sequence ID" value="NZ_JAAVLW010000017.1"/>
</dbReference>
<evidence type="ECO:0000256" key="7">
    <source>
        <dbReference type="ARBA" id="ARBA00023002"/>
    </source>
</evidence>
<dbReference type="InterPro" id="IPR042179">
    <property type="entry name" value="KGD_C_sf"/>
</dbReference>
<dbReference type="InterPro" id="IPR001017">
    <property type="entry name" value="DH_E1"/>
</dbReference>
<feature type="domain" description="Transketolase-like pyrimidine-binding" evidence="11">
    <location>
        <begin position="569"/>
        <end position="762"/>
    </location>
</feature>
<dbReference type="PANTHER" id="PTHR23152">
    <property type="entry name" value="2-OXOGLUTARATE DEHYDROGENASE"/>
    <property type="match status" value="1"/>
</dbReference>
<dbReference type="GO" id="GO:0004591">
    <property type="term" value="F:oxoglutarate dehydrogenase (succinyl-transferring) activity"/>
    <property type="evidence" value="ECO:0007669"/>
    <property type="project" value="UniProtKB-EC"/>
</dbReference>
<evidence type="ECO:0000256" key="1">
    <source>
        <dbReference type="ARBA" id="ARBA00001964"/>
    </source>
</evidence>
<dbReference type="NCBIfam" id="NF006914">
    <property type="entry name" value="PRK09404.1"/>
    <property type="match status" value="1"/>
</dbReference>
<evidence type="ECO:0000256" key="4">
    <source>
        <dbReference type="ARBA" id="ARBA00011301"/>
    </source>
</evidence>
<evidence type="ECO:0000256" key="8">
    <source>
        <dbReference type="ARBA" id="ARBA00023052"/>
    </source>
</evidence>
<keyword evidence="7 12" id="KW-0560">Oxidoreductase</keyword>
<keyword evidence="13" id="KW-1185">Reference proteome</keyword>
<evidence type="ECO:0000256" key="2">
    <source>
        <dbReference type="ARBA" id="ARBA00003906"/>
    </source>
</evidence>
<evidence type="ECO:0000256" key="5">
    <source>
        <dbReference type="ARBA" id="ARBA00012280"/>
    </source>
</evidence>
<dbReference type="GO" id="GO:0045252">
    <property type="term" value="C:oxoglutarate dehydrogenase complex"/>
    <property type="evidence" value="ECO:0007669"/>
    <property type="project" value="TreeGrafter"/>
</dbReference>
<evidence type="ECO:0000313" key="13">
    <source>
        <dbReference type="Proteomes" id="UP000528734"/>
    </source>
</evidence>
<dbReference type="EMBL" id="JAAVLW010000017">
    <property type="protein sequence ID" value="NOJ50822.1"/>
    <property type="molecule type" value="Genomic_DNA"/>
</dbReference>
<dbReference type="Gene3D" id="3.40.50.12470">
    <property type="match status" value="1"/>
</dbReference>
<protein>
    <recommendedName>
        <fullName evidence="6">2-oxoglutarate dehydrogenase E1 component</fullName>
        <ecNumber evidence="5">1.2.4.2</ecNumber>
    </recommendedName>
    <alternativeName>
        <fullName evidence="10">Alpha-ketoglutarate dehydrogenase</fullName>
    </alternativeName>
</protein>
<organism evidence="12 13">
    <name type="scientific">Bradyrhizobium archetypum</name>
    <dbReference type="NCBI Taxonomy" id="2721160"/>
    <lineage>
        <taxon>Bacteria</taxon>
        <taxon>Pseudomonadati</taxon>
        <taxon>Pseudomonadota</taxon>
        <taxon>Alphaproteobacteria</taxon>
        <taxon>Hyphomicrobiales</taxon>
        <taxon>Nitrobacteraceae</taxon>
        <taxon>Bradyrhizobium</taxon>
    </lineage>
</organism>
<dbReference type="SUPFAM" id="SSF52518">
    <property type="entry name" value="Thiamin diphosphate-binding fold (THDP-binding)"/>
    <property type="match status" value="2"/>
</dbReference>
<gene>
    <name evidence="12" type="ORF">HCN50_32110</name>
</gene>
<dbReference type="PANTHER" id="PTHR23152:SF4">
    <property type="entry name" value="2-OXOADIPATE DEHYDROGENASE COMPLEX COMPONENT E1"/>
    <property type="match status" value="1"/>
</dbReference>
<comment type="function">
    <text evidence="2">E1 component of the 2-oxoglutarate dehydrogenase (OGDH) complex which catalyzes the decarboxylation of 2-oxoglutarate, the first step in the conversion of 2-oxoglutarate to succinyl-CoA and CO(2).</text>
</comment>